<protein>
    <submittedName>
        <fullName evidence="1">Uncharacterized protein</fullName>
    </submittedName>
</protein>
<keyword evidence="2" id="KW-1185">Reference proteome</keyword>
<dbReference type="Proteomes" id="UP000091857">
    <property type="component" value="Chromosome 17"/>
</dbReference>
<sequence length="105" mass="11753">MPEPSPEPGLSYPTQPSTPTQNVIKSIPFAETLILLQETLHPVLAFSNILLQETLHPFWRSPTFSSNLPIPPLNPYSPKSRFVPLASPHSHSRIRIPNKSIIKSH</sequence>
<accession>A0ACB7G2H5</accession>
<name>A0ACB7G2H5_MANES</name>
<dbReference type="EMBL" id="CM004403">
    <property type="protein sequence ID" value="KAG8634405.1"/>
    <property type="molecule type" value="Genomic_DNA"/>
</dbReference>
<evidence type="ECO:0000313" key="1">
    <source>
        <dbReference type="EMBL" id="KAG8634405.1"/>
    </source>
</evidence>
<organism evidence="1 2">
    <name type="scientific">Manihot esculenta</name>
    <name type="common">Cassava</name>
    <name type="synonym">Jatropha manihot</name>
    <dbReference type="NCBI Taxonomy" id="3983"/>
    <lineage>
        <taxon>Eukaryota</taxon>
        <taxon>Viridiplantae</taxon>
        <taxon>Streptophyta</taxon>
        <taxon>Embryophyta</taxon>
        <taxon>Tracheophyta</taxon>
        <taxon>Spermatophyta</taxon>
        <taxon>Magnoliopsida</taxon>
        <taxon>eudicotyledons</taxon>
        <taxon>Gunneridae</taxon>
        <taxon>Pentapetalae</taxon>
        <taxon>rosids</taxon>
        <taxon>fabids</taxon>
        <taxon>Malpighiales</taxon>
        <taxon>Euphorbiaceae</taxon>
        <taxon>Crotonoideae</taxon>
        <taxon>Manihoteae</taxon>
        <taxon>Manihot</taxon>
    </lineage>
</organism>
<gene>
    <name evidence="1" type="ORF">MANES_17G029705v8</name>
</gene>
<evidence type="ECO:0000313" key="2">
    <source>
        <dbReference type="Proteomes" id="UP000091857"/>
    </source>
</evidence>
<proteinExistence type="predicted"/>
<reference evidence="2" key="1">
    <citation type="journal article" date="2016" name="Nat. Biotechnol.">
        <title>Sequencing wild and cultivated cassava and related species reveals extensive interspecific hybridization and genetic diversity.</title>
        <authorList>
            <person name="Bredeson J.V."/>
            <person name="Lyons J.B."/>
            <person name="Prochnik S.E."/>
            <person name="Wu G.A."/>
            <person name="Ha C.M."/>
            <person name="Edsinger-Gonzales E."/>
            <person name="Grimwood J."/>
            <person name="Schmutz J."/>
            <person name="Rabbi I.Y."/>
            <person name="Egesi C."/>
            <person name="Nauluvula P."/>
            <person name="Lebot V."/>
            <person name="Ndunguru J."/>
            <person name="Mkamilo G."/>
            <person name="Bart R.S."/>
            <person name="Setter T.L."/>
            <person name="Gleadow R.M."/>
            <person name="Kulakow P."/>
            <person name="Ferguson M.E."/>
            <person name="Rounsley S."/>
            <person name="Rokhsar D.S."/>
        </authorList>
    </citation>
    <scope>NUCLEOTIDE SEQUENCE [LARGE SCALE GENOMIC DNA]</scope>
    <source>
        <strain evidence="2">cv. AM560-2</strain>
    </source>
</reference>
<comment type="caution">
    <text evidence="1">The sequence shown here is derived from an EMBL/GenBank/DDBJ whole genome shotgun (WGS) entry which is preliminary data.</text>
</comment>